<feature type="domain" description="Calcineurin-like phosphoesterase" evidence="1">
    <location>
        <begin position="206"/>
        <end position="395"/>
    </location>
</feature>
<organism evidence="2 3">
    <name type="scientific">Prymnesium parvum</name>
    <name type="common">Toxic golden alga</name>
    <dbReference type="NCBI Taxonomy" id="97485"/>
    <lineage>
        <taxon>Eukaryota</taxon>
        <taxon>Haptista</taxon>
        <taxon>Haptophyta</taxon>
        <taxon>Prymnesiophyceae</taxon>
        <taxon>Prymnesiales</taxon>
        <taxon>Prymnesiaceae</taxon>
        <taxon>Prymnesium</taxon>
    </lineage>
</organism>
<dbReference type="PANTHER" id="PTHR12905:SF0">
    <property type="entry name" value="CALCINEURIN-LIKE PHOSPHOESTERASE DOMAIN-CONTAINING PROTEIN"/>
    <property type="match status" value="1"/>
</dbReference>
<evidence type="ECO:0000259" key="1">
    <source>
        <dbReference type="Pfam" id="PF00149"/>
    </source>
</evidence>
<reference evidence="2 3" key="1">
    <citation type="journal article" date="2024" name="Science">
        <title>Giant polyketide synthase enzymes in the biosynthesis of giant marine polyether toxins.</title>
        <authorList>
            <person name="Fallon T.R."/>
            <person name="Shende V.V."/>
            <person name="Wierzbicki I.H."/>
            <person name="Pendleton A.L."/>
            <person name="Watervoot N.F."/>
            <person name="Auber R.P."/>
            <person name="Gonzalez D.J."/>
            <person name="Wisecaver J.H."/>
            <person name="Moore B.S."/>
        </authorList>
    </citation>
    <scope>NUCLEOTIDE SEQUENCE [LARGE SCALE GENOMIC DNA]</scope>
    <source>
        <strain evidence="2 3">12B1</strain>
    </source>
</reference>
<protein>
    <recommendedName>
        <fullName evidence="1">Calcineurin-like phosphoesterase domain-containing protein</fullName>
    </recommendedName>
</protein>
<dbReference type="Proteomes" id="UP001515480">
    <property type="component" value="Unassembled WGS sequence"/>
</dbReference>
<dbReference type="InterPro" id="IPR029052">
    <property type="entry name" value="Metallo-depent_PP-like"/>
</dbReference>
<sequence>MAETEATRLWRPCARLTWRAEDAPSTLVALCGDFTRCGSAGLRSLLISLDAARATLALLVDDADAAERALAAAGLRHLVWRLLRDESQPLAAVARLARGFRRVLFVGAAAALPPHERIERGATWSLDAEGTRLVGWPAALLDDETFADVQFLFPPPAAPRFVPHAALALAADPTQAWGVVAVVQTAAALPTPRFSEPPPREPGAVRFVCVSDTHARTPAELPEGDVLLHAGDFSMTGKPEELQAFLDWFASQPHRRKIVIAGNHDLTLDEASYGKTYSRFHRTKYDTKSCRALFDRAAGVEYLCDSGTLVDGVTVWGSPWQPEFCGWAFNLPRGEQIRERWQQIPTGTDVVVTHGPALGHGDLGASGLRAGCVDLLDELQTRVRPRFHVCGHIHEGYGVTTDGRTTFLNASTCDLRYKPENKPLVYDIVPKDLSDSG</sequence>
<dbReference type="GO" id="GO:0016787">
    <property type="term" value="F:hydrolase activity"/>
    <property type="evidence" value="ECO:0007669"/>
    <property type="project" value="InterPro"/>
</dbReference>
<accession>A0AB34JYV7</accession>
<dbReference type="AlphaFoldDB" id="A0AB34JYV7"/>
<keyword evidence="3" id="KW-1185">Reference proteome</keyword>
<dbReference type="Gene3D" id="3.60.21.10">
    <property type="match status" value="1"/>
</dbReference>
<name>A0AB34JYV7_PRYPA</name>
<proteinExistence type="predicted"/>
<dbReference type="CDD" id="cd07379">
    <property type="entry name" value="MPP_239FB"/>
    <property type="match status" value="1"/>
</dbReference>
<comment type="caution">
    <text evidence="2">The sequence shown here is derived from an EMBL/GenBank/DDBJ whole genome shotgun (WGS) entry which is preliminary data.</text>
</comment>
<dbReference type="PANTHER" id="PTHR12905">
    <property type="entry name" value="METALLOPHOSPHOESTERASE"/>
    <property type="match status" value="1"/>
</dbReference>
<dbReference type="InterPro" id="IPR004843">
    <property type="entry name" value="Calcineurin-like_PHP"/>
</dbReference>
<dbReference type="EMBL" id="JBGBPQ010000004">
    <property type="protein sequence ID" value="KAL1526052.1"/>
    <property type="molecule type" value="Genomic_DNA"/>
</dbReference>
<evidence type="ECO:0000313" key="3">
    <source>
        <dbReference type="Proteomes" id="UP001515480"/>
    </source>
</evidence>
<evidence type="ECO:0000313" key="2">
    <source>
        <dbReference type="EMBL" id="KAL1526052.1"/>
    </source>
</evidence>
<gene>
    <name evidence="2" type="ORF">AB1Y20_020873</name>
</gene>
<dbReference type="Pfam" id="PF00149">
    <property type="entry name" value="Metallophos"/>
    <property type="match status" value="1"/>
</dbReference>
<dbReference type="InterPro" id="IPR051693">
    <property type="entry name" value="UPF0046_metallophosphoest"/>
</dbReference>
<dbReference type="SUPFAM" id="SSF56300">
    <property type="entry name" value="Metallo-dependent phosphatases"/>
    <property type="match status" value="1"/>
</dbReference>